<evidence type="ECO:0000313" key="11">
    <source>
        <dbReference type="EMBL" id="QPJ66015.1"/>
    </source>
</evidence>
<keyword evidence="8 10" id="KW-1133">Transmembrane helix</keyword>
<comment type="subcellular location">
    <subcellularLocation>
        <location evidence="2">Cell membrane</location>
        <topology evidence="2">Single-pass membrane protein</topology>
    </subcellularLocation>
</comment>
<dbReference type="GO" id="GO:0071978">
    <property type="term" value="P:bacterial-type flagellum-dependent swarming motility"/>
    <property type="evidence" value="ECO:0007669"/>
    <property type="project" value="TreeGrafter"/>
</dbReference>
<evidence type="ECO:0000256" key="6">
    <source>
        <dbReference type="ARBA" id="ARBA00022692"/>
    </source>
</evidence>
<keyword evidence="11" id="KW-0282">Flagellum</keyword>
<dbReference type="PANTHER" id="PTHR35091:SF2">
    <property type="entry name" value="FLAGELLAR PROTEIN FLIL"/>
    <property type="match status" value="1"/>
</dbReference>
<keyword evidence="7 10" id="KW-0283">Flagellar rotation</keyword>
<organism evidence="11 12">
    <name type="scientific">Candidatus Nitrohelix vancouverensis</name>
    <dbReference type="NCBI Taxonomy" id="2705534"/>
    <lineage>
        <taxon>Bacteria</taxon>
        <taxon>Pseudomonadati</taxon>
        <taxon>Nitrospinota/Tectimicrobiota group</taxon>
        <taxon>Nitrospinota</taxon>
        <taxon>Nitrospinia</taxon>
        <taxon>Nitrospinales</taxon>
        <taxon>Nitrospinaceae</taxon>
        <taxon>Candidatus Nitrohelix</taxon>
    </lineage>
</organism>
<reference evidence="12" key="1">
    <citation type="submission" date="2020-02" db="EMBL/GenBank/DDBJ databases">
        <title>Genomic and physiological characterization of two novel Nitrospinaceae genera.</title>
        <authorList>
            <person name="Mueller A.J."/>
            <person name="Jung M.-Y."/>
            <person name="Strachan C.R."/>
            <person name="Herbold C.W."/>
            <person name="Kirkegaard R.H."/>
            <person name="Daims H."/>
        </authorList>
    </citation>
    <scope>NUCLEOTIDE SEQUENCE [LARGE SCALE GENOMIC DNA]</scope>
</reference>
<keyword evidence="9 10" id="KW-0472">Membrane</keyword>
<keyword evidence="4 10" id="KW-1003">Cell membrane</keyword>
<keyword evidence="5 10" id="KW-0145">Chemotaxis</keyword>
<evidence type="ECO:0000313" key="12">
    <source>
        <dbReference type="Proteomes" id="UP000594464"/>
    </source>
</evidence>
<evidence type="ECO:0000256" key="9">
    <source>
        <dbReference type="ARBA" id="ARBA00023136"/>
    </source>
</evidence>
<dbReference type="AlphaFoldDB" id="A0A7T0G433"/>
<dbReference type="GO" id="GO:0006935">
    <property type="term" value="P:chemotaxis"/>
    <property type="evidence" value="ECO:0007669"/>
    <property type="project" value="UniProtKB-KW"/>
</dbReference>
<evidence type="ECO:0000256" key="8">
    <source>
        <dbReference type="ARBA" id="ARBA00022989"/>
    </source>
</evidence>
<dbReference type="EMBL" id="CP048620">
    <property type="protein sequence ID" value="QPJ66015.1"/>
    <property type="molecule type" value="Genomic_DNA"/>
</dbReference>
<dbReference type="Proteomes" id="UP000594464">
    <property type="component" value="Chromosome"/>
</dbReference>
<dbReference type="Pfam" id="PF03748">
    <property type="entry name" value="FliL"/>
    <property type="match status" value="1"/>
</dbReference>
<proteinExistence type="inferred from homology"/>
<name>A0A7T0G433_9BACT</name>
<evidence type="ECO:0000256" key="3">
    <source>
        <dbReference type="ARBA" id="ARBA00008281"/>
    </source>
</evidence>
<evidence type="ECO:0000256" key="1">
    <source>
        <dbReference type="ARBA" id="ARBA00002254"/>
    </source>
</evidence>
<dbReference type="PANTHER" id="PTHR35091">
    <property type="entry name" value="FLAGELLAR PROTEIN FLIL"/>
    <property type="match status" value="1"/>
</dbReference>
<dbReference type="GO" id="GO:0005886">
    <property type="term" value="C:plasma membrane"/>
    <property type="evidence" value="ECO:0007669"/>
    <property type="project" value="UniProtKB-SubCell"/>
</dbReference>
<sequence>MAEDNQLDDGEAAELEKLLGEGEGDEGGGSTAAGGFLGKLFSSKKATIITLSILLVVILGLGAGIYLFLQEEPVAVEEAALDSAEPVLEDDEEKKEIVDKVYIYRLGAFFLPLLNDGVETGKFISITPNLKLSNATLFKEVTKVKPLIRKNIYVILKRKSPDEYLKDKIKTKEKIKREILTASNALLLSGTGTINDVFFTKFIVK</sequence>
<dbReference type="InterPro" id="IPR005503">
    <property type="entry name" value="FliL"/>
</dbReference>
<protein>
    <recommendedName>
        <fullName evidence="10">Flagellar protein FliL</fullName>
    </recommendedName>
</protein>
<evidence type="ECO:0000256" key="7">
    <source>
        <dbReference type="ARBA" id="ARBA00022779"/>
    </source>
</evidence>
<gene>
    <name evidence="11" type="ORF">G3M78_11665</name>
</gene>
<keyword evidence="6 10" id="KW-0812">Transmembrane</keyword>
<comment type="function">
    <text evidence="1 10">Controls the rotational direction of flagella during chemotaxis.</text>
</comment>
<dbReference type="KEGG" id="nva:G3M78_11665"/>
<feature type="transmembrane region" description="Helical" evidence="10">
    <location>
        <begin position="48"/>
        <end position="69"/>
    </location>
</feature>
<evidence type="ECO:0000256" key="5">
    <source>
        <dbReference type="ARBA" id="ARBA00022500"/>
    </source>
</evidence>
<comment type="similarity">
    <text evidence="3 10">Belongs to the FliL family.</text>
</comment>
<keyword evidence="11" id="KW-0966">Cell projection</keyword>
<evidence type="ECO:0000256" key="4">
    <source>
        <dbReference type="ARBA" id="ARBA00022475"/>
    </source>
</evidence>
<keyword evidence="11" id="KW-0969">Cilium</keyword>
<dbReference type="GO" id="GO:0009425">
    <property type="term" value="C:bacterial-type flagellum basal body"/>
    <property type="evidence" value="ECO:0007669"/>
    <property type="project" value="InterPro"/>
</dbReference>
<evidence type="ECO:0000256" key="10">
    <source>
        <dbReference type="RuleBase" id="RU364125"/>
    </source>
</evidence>
<evidence type="ECO:0000256" key="2">
    <source>
        <dbReference type="ARBA" id="ARBA00004162"/>
    </source>
</evidence>
<accession>A0A7T0G433</accession>